<comment type="caution">
    <text evidence="1">The sequence shown here is derived from an EMBL/GenBank/DDBJ whole genome shotgun (WGS) entry which is preliminary data.</text>
</comment>
<dbReference type="GO" id="GO:0030151">
    <property type="term" value="F:molybdenum ion binding"/>
    <property type="evidence" value="ECO:0007669"/>
    <property type="project" value="InterPro"/>
</dbReference>
<protein>
    <submittedName>
        <fullName evidence="1">NifQ</fullName>
    </submittedName>
</protein>
<dbReference type="GO" id="GO:0009399">
    <property type="term" value="P:nitrogen fixation"/>
    <property type="evidence" value="ECO:0007669"/>
    <property type="project" value="InterPro"/>
</dbReference>
<dbReference type="EMBL" id="MLJW01000004">
    <property type="protein sequence ID" value="OIR17857.1"/>
    <property type="molecule type" value="Genomic_DNA"/>
</dbReference>
<reference evidence="1" key="1">
    <citation type="submission" date="2016-10" db="EMBL/GenBank/DDBJ databases">
        <title>Sequence of Gallionella enrichment culture.</title>
        <authorList>
            <person name="Poehlein A."/>
            <person name="Muehling M."/>
            <person name="Daniel R."/>
        </authorList>
    </citation>
    <scope>NUCLEOTIDE SEQUENCE</scope>
</reference>
<gene>
    <name evidence="1" type="ORF">GALL_20790</name>
</gene>
<name>A0A1J5TAH7_9ZZZZ</name>
<dbReference type="Pfam" id="PF04891">
    <property type="entry name" value="NifQ"/>
    <property type="match status" value="1"/>
</dbReference>
<sequence length="130" mass="15018">MQTHPTNSPIVPISVDNRPDNRIDEYDDIIELLKDHRCDESVETQRKILWVAEACMGSNHLWQDMQLPNRLALSELMTNTFPTLAAKNTGDMKWKKFFYKQLCERADIFICKSPTCGVCVDYNKCFGAED</sequence>
<accession>A0A1J5TAH7</accession>
<dbReference type="AlphaFoldDB" id="A0A1J5TAH7"/>
<proteinExistence type="predicted"/>
<dbReference type="InterPro" id="IPR006975">
    <property type="entry name" value="NifQ"/>
</dbReference>
<evidence type="ECO:0000313" key="1">
    <source>
        <dbReference type="EMBL" id="OIR17857.1"/>
    </source>
</evidence>
<organism evidence="1">
    <name type="scientific">mine drainage metagenome</name>
    <dbReference type="NCBI Taxonomy" id="410659"/>
    <lineage>
        <taxon>unclassified sequences</taxon>
        <taxon>metagenomes</taxon>
        <taxon>ecological metagenomes</taxon>
    </lineage>
</organism>